<evidence type="ECO:0000256" key="1">
    <source>
        <dbReference type="SAM" id="MobiDB-lite"/>
    </source>
</evidence>
<gene>
    <name evidence="2" type="ORF">B0H15DRAFT_807522</name>
</gene>
<comment type="caution">
    <text evidence="2">The sequence shown here is derived from an EMBL/GenBank/DDBJ whole genome shotgun (WGS) entry which is preliminary data.</text>
</comment>
<protein>
    <submittedName>
        <fullName evidence="2">Uncharacterized protein</fullName>
    </submittedName>
</protein>
<accession>A0AAD6TMS9</accession>
<dbReference type="EMBL" id="JARJCN010000157">
    <property type="protein sequence ID" value="KAJ7066884.1"/>
    <property type="molecule type" value="Genomic_DNA"/>
</dbReference>
<reference evidence="2" key="1">
    <citation type="submission" date="2023-03" db="EMBL/GenBank/DDBJ databases">
        <title>Massive genome expansion in bonnet fungi (Mycena s.s.) driven by repeated elements and novel gene families across ecological guilds.</title>
        <authorList>
            <consortium name="Lawrence Berkeley National Laboratory"/>
            <person name="Harder C.B."/>
            <person name="Miyauchi S."/>
            <person name="Viragh M."/>
            <person name="Kuo A."/>
            <person name="Thoen E."/>
            <person name="Andreopoulos B."/>
            <person name="Lu D."/>
            <person name="Skrede I."/>
            <person name="Drula E."/>
            <person name="Henrissat B."/>
            <person name="Morin E."/>
            <person name="Kohler A."/>
            <person name="Barry K."/>
            <person name="LaButti K."/>
            <person name="Morin E."/>
            <person name="Salamov A."/>
            <person name="Lipzen A."/>
            <person name="Mereny Z."/>
            <person name="Hegedus B."/>
            <person name="Baldrian P."/>
            <person name="Stursova M."/>
            <person name="Weitz H."/>
            <person name="Taylor A."/>
            <person name="Grigoriev I.V."/>
            <person name="Nagy L.G."/>
            <person name="Martin F."/>
            <person name="Kauserud H."/>
        </authorList>
    </citation>
    <scope>NUCLEOTIDE SEQUENCE</scope>
    <source>
        <strain evidence="2">CBHHK173m</strain>
    </source>
</reference>
<feature type="compositionally biased region" description="Acidic residues" evidence="1">
    <location>
        <begin position="57"/>
        <end position="70"/>
    </location>
</feature>
<keyword evidence="3" id="KW-1185">Reference proteome</keyword>
<organism evidence="2 3">
    <name type="scientific">Mycena belliarum</name>
    <dbReference type="NCBI Taxonomy" id="1033014"/>
    <lineage>
        <taxon>Eukaryota</taxon>
        <taxon>Fungi</taxon>
        <taxon>Dikarya</taxon>
        <taxon>Basidiomycota</taxon>
        <taxon>Agaricomycotina</taxon>
        <taxon>Agaricomycetes</taxon>
        <taxon>Agaricomycetidae</taxon>
        <taxon>Agaricales</taxon>
        <taxon>Marasmiineae</taxon>
        <taxon>Mycenaceae</taxon>
        <taxon>Mycena</taxon>
    </lineage>
</organism>
<proteinExistence type="predicted"/>
<evidence type="ECO:0000313" key="2">
    <source>
        <dbReference type="EMBL" id="KAJ7066884.1"/>
    </source>
</evidence>
<feature type="compositionally biased region" description="Basic and acidic residues" evidence="1">
    <location>
        <begin position="41"/>
        <end position="52"/>
    </location>
</feature>
<feature type="region of interest" description="Disordered" evidence="1">
    <location>
        <begin position="35"/>
        <end position="70"/>
    </location>
</feature>
<sequence>MRELLQPGLLAAKYRGLAPFLYGLLEIFSASPNRYRKERRKREEKAAERDSASEPAAVDESDECDSDWEDDQDMEFDEAGAAESTPAWDRFEGFSRNPVFAIIVAISMLAFVRNRATNLLPLLLGLFFKISGTSTRVLNMLSNTGVSVAGRTVERLKIRISDDAIQLGIDLVLSGQMFCTLFDNINIFLRKAQQRITNPNSMIHATNVALIAVNGIDAAAENLEEKLSM</sequence>
<dbReference type="Proteomes" id="UP001222325">
    <property type="component" value="Unassembled WGS sequence"/>
</dbReference>
<evidence type="ECO:0000313" key="3">
    <source>
        <dbReference type="Proteomes" id="UP001222325"/>
    </source>
</evidence>
<name>A0AAD6TMS9_9AGAR</name>
<dbReference type="AlphaFoldDB" id="A0AAD6TMS9"/>